<dbReference type="Proteomes" id="UP000319722">
    <property type="component" value="Unassembled WGS sequence"/>
</dbReference>
<gene>
    <name evidence="4" type="ORF">FB547_111235</name>
</gene>
<dbReference type="Gene3D" id="3.90.226.10">
    <property type="entry name" value="2-enoyl-CoA Hydratase, Chain A, domain 1"/>
    <property type="match status" value="1"/>
</dbReference>
<comment type="similarity">
    <text evidence="1 3">Belongs to the enoyl-CoA hydratase/isomerase family.</text>
</comment>
<dbReference type="Pfam" id="PF00378">
    <property type="entry name" value="ECH_1"/>
    <property type="match status" value="1"/>
</dbReference>
<comment type="caution">
    <text evidence="4">The sequence shown here is derived from an EMBL/GenBank/DDBJ whole genome shotgun (WGS) entry which is preliminary data.</text>
</comment>
<dbReference type="AlphaFoldDB" id="A0A561BDA0"/>
<reference evidence="4 5" key="1">
    <citation type="submission" date="2019-06" db="EMBL/GenBank/DDBJ databases">
        <title>Sorghum-associated microbial communities from plants grown in Nebraska, USA.</title>
        <authorList>
            <person name="Schachtman D."/>
        </authorList>
    </citation>
    <scope>NUCLEOTIDE SEQUENCE [LARGE SCALE GENOMIC DNA]</scope>
    <source>
        <strain evidence="4 5">T529</strain>
    </source>
</reference>
<dbReference type="CDD" id="cd06558">
    <property type="entry name" value="crotonase-like"/>
    <property type="match status" value="1"/>
</dbReference>
<dbReference type="InterPro" id="IPR029045">
    <property type="entry name" value="ClpP/crotonase-like_dom_sf"/>
</dbReference>
<sequence>MSPAAAMAETVEGPVRCRVQDDGVAVLTLDNPPLNVVFRGLTEALGGALDTLEQDADVRAVVVTGAGTRAFCAGSDIAEFQPLMQPGRIGPEKLELQHQVFARLDDFHKPTVAAVNGLAFGGGLEIAVCCDLIVADETARFALPEIKLGVFPGSGGPVRVTRRVGEGRAKELMFLGEPIDATTAQAWGLVNRVVPKGTALEIALAIAATLAQRPPLALALCKQAIDLTFDLAEDAAIAAALPLSERVFTSAESKEGVRAFLAKEAPNFPNAFHPNSKD</sequence>
<evidence type="ECO:0000256" key="1">
    <source>
        <dbReference type="ARBA" id="ARBA00005254"/>
    </source>
</evidence>
<name>A0A561BDA0_9BURK</name>
<dbReference type="PANTHER" id="PTHR11941">
    <property type="entry name" value="ENOYL-COA HYDRATASE-RELATED"/>
    <property type="match status" value="1"/>
</dbReference>
<keyword evidence="2" id="KW-0456">Lyase</keyword>
<accession>A0A561BDA0</accession>
<dbReference type="SUPFAM" id="SSF52096">
    <property type="entry name" value="ClpP/crotonase"/>
    <property type="match status" value="1"/>
</dbReference>
<dbReference type="InterPro" id="IPR001753">
    <property type="entry name" value="Enoyl-CoA_hydra/iso"/>
</dbReference>
<dbReference type="EMBL" id="VIVL01000011">
    <property type="protein sequence ID" value="TWD76883.1"/>
    <property type="molecule type" value="Genomic_DNA"/>
</dbReference>
<dbReference type="InterPro" id="IPR018376">
    <property type="entry name" value="Enoyl-CoA_hyd/isom_CS"/>
</dbReference>
<protein>
    <submittedName>
        <fullName evidence="4">Enoyl-CoA hydratase/carnithine racemase</fullName>
    </submittedName>
</protein>
<dbReference type="PROSITE" id="PS00166">
    <property type="entry name" value="ENOYL_COA_HYDRATASE"/>
    <property type="match status" value="1"/>
</dbReference>
<dbReference type="GO" id="GO:0016829">
    <property type="term" value="F:lyase activity"/>
    <property type="evidence" value="ECO:0007669"/>
    <property type="project" value="UniProtKB-KW"/>
</dbReference>
<dbReference type="GO" id="GO:0006635">
    <property type="term" value="P:fatty acid beta-oxidation"/>
    <property type="evidence" value="ECO:0007669"/>
    <property type="project" value="TreeGrafter"/>
</dbReference>
<evidence type="ECO:0000256" key="2">
    <source>
        <dbReference type="ARBA" id="ARBA00023239"/>
    </source>
</evidence>
<organism evidence="4 5">
    <name type="scientific">Variovorax beijingensis</name>
    <dbReference type="NCBI Taxonomy" id="2496117"/>
    <lineage>
        <taxon>Bacteria</taxon>
        <taxon>Pseudomonadati</taxon>
        <taxon>Pseudomonadota</taxon>
        <taxon>Betaproteobacteria</taxon>
        <taxon>Burkholderiales</taxon>
        <taxon>Comamonadaceae</taxon>
        <taxon>Variovorax</taxon>
    </lineage>
</organism>
<evidence type="ECO:0000256" key="3">
    <source>
        <dbReference type="RuleBase" id="RU003707"/>
    </source>
</evidence>
<proteinExistence type="inferred from homology"/>
<dbReference type="FunFam" id="3.90.226.10:FF:000009">
    <property type="entry name" value="Carnitinyl-CoA dehydratase"/>
    <property type="match status" value="1"/>
</dbReference>
<evidence type="ECO:0000313" key="4">
    <source>
        <dbReference type="EMBL" id="TWD76883.1"/>
    </source>
</evidence>
<evidence type="ECO:0000313" key="5">
    <source>
        <dbReference type="Proteomes" id="UP000319722"/>
    </source>
</evidence>
<dbReference type="PANTHER" id="PTHR11941:SF54">
    <property type="entry name" value="ENOYL-COA HYDRATASE, MITOCHONDRIAL"/>
    <property type="match status" value="1"/>
</dbReference>